<feature type="region of interest" description="Disordered" evidence="1">
    <location>
        <begin position="137"/>
        <end position="179"/>
    </location>
</feature>
<name>A0A4Y2AL03_ARAVE</name>
<evidence type="ECO:0000313" key="2">
    <source>
        <dbReference type="EMBL" id="GBL79936.1"/>
    </source>
</evidence>
<proteinExistence type="predicted"/>
<dbReference type="OrthoDB" id="10691824at2759"/>
<comment type="caution">
    <text evidence="2">The sequence shown here is derived from an EMBL/GenBank/DDBJ whole genome shotgun (WGS) entry which is preliminary data.</text>
</comment>
<feature type="region of interest" description="Disordered" evidence="1">
    <location>
        <begin position="44"/>
        <end position="124"/>
    </location>
</feature>
<feature type="compositionally biased region" description="Basic and acidic residues" evidence="1">
    <location>
        <begin position="44"/>
        <end position="71"/>
    </location>
</feature>
<accession>A0A4Y2AL03</accession>
<feature type="compositionally biased region" description="Polar residues" evidence="1">
    <location>
        <begin position="158"/>
        <end position="179"/>
    </location>
</feature>
<feature type="compositionally biased region" description="Basic and acidic residues" evidence="1">
    <location>
        <begin position="195"/>
        <end position="215"/>
    </location>
</feature>
<dbReference type="AlphaFoldDB" id="A0A4Y2AL03"/>
<feature type="compositionally biased region" description="Basic residues" evidence="1">
    <location>
        <begin position="264"/>
        <end position="292"/>
    </location>
</feature>
<gene>
    <name evidence="2" type="ORF">AVEN_28977_1</name>
</gene>
<keyword evidence="3" id="KW-1185">Reference proteome</keyword>
<evidence type="ECO:0000256" key="1">
    <source>
        <dbReference type="SAM" id="MobiDB-lite"/>
    </source>
</evidence>
<dbReference type="EMBL" id="BGPR01000020">
    <property type="protein sequence ID" value="GBL79936.1"/>
    <property type="molecule type" value="Genomic_DNA"/>
</dbReference>
<organism evidence="2 3">
    <name type="scientific">Araneus ventricosus</name>
    <name type="common">Orbweaver spider</name>
    <name type="synonym">Epeira ventricosa</name>
    <dbReference type="NCBI Taxonomy" id="182803"/>
    <lineage>
        <taxon>Eukaryota</taxon>
        <taxon>Metazoa</taxon>
        <taxon>Ecdysozoa</taxon>
        <taxon>Arthropoda</taxon>
        <taxon>Chelicerata</taxon>
        <taxon>Arachnida</taxon>
        <taxon>Araneae</taxon>
        <taxon>Araneomorphae</taxon>
        <taxon>Entelegynae</taxon>
        <taxon>Araneoidea</taxon>
        <taxon>Araneidae</taxon>
        <taxon>Araneus</taxon>
    </lineage>
</organism>
<dbReference type="Proteomes" id="UP000499080">
    <property type="component" value="Unassembled WGS sequence"/>
</dbReference>
<reference evidence="2 3" key="1">
    <citation type="journal article" date="2019" name="Sci. Rep.">
        <title>Orb-weaving spider Araneus ventricosus genome elucidates the spidroin gene catalogue.</title>
        <authorList>
            <person name="Kono N."/>
            <person name="Nakamura H."/>
            <person name="Ohtoshi R."/>
            <person name="Moran D.A.P."/>
            <person name="Shinohara A."/>
            <person name="Yoshida Y."/>
            <person name="Fujiwara M."/>
            <person name="Mori M."/>
            <person name="Tomita M."/>
            <person name="Arakawa K."/>
        </authorList>
    </citation>
    <scope>NUCLEOTIDE SEQUENCE [LARGE SCALE GENOMIC DNA]</scope>
</reference>
<feature type="region of interest" description="Disordered" evidence="1">
    <location>
        <begin position="195"/>
        <end position="303"/>
    </location>
</feature>
<sequence length="356" mass="40292">MQPNSIYRIESWKVGLKQTENMVQLLLVEGNSKNLDCSLELTEKETKTNLSEIKGKESKNKNSPRRQEQKSKHFHKRQSSSSTSKEIDLRTMDPPKGQEQLSQKAEMKSKCKSSFKEMNQPEVENMDFLESLERALEDTEEAQTASINKENLEDAATELTQNKDSSESHQQCLQGCQGESNSKCKFCFKEMDQAEKKSDSTENMDSPKKQEENIKQSHKRQSSSACKVSCKGLDHKHTENVTSPGVADCNMKSPGKGELVSTSKSRKQSLKQTKKKDSPKKKDKNNRLHKKSPSNADSEELDGKLTDISKISDHILKPVEEVKVVSPGQISPMDINTKQEKHKVNIKCFSIYFVFA</sequence>
<protein>
    <submittedName>
        <fullName evidence="2">Uncharacterized protein</fullName>
    </submittedName>
</protein>
<evidence type="ECO:0000313" key="3">
    <source>
        <dbReference type="Proteomes" id="UP000499080"/>
    </source>
</evidence>